<reference evidence="2 3" key="1">
    <citation type="submission" date="2012-02" db="EMBL/GenBank/DDBJ databases">
        <title>Whole genome shotgun sequence of Gordonia sputi NBRC 100414.</title>
        <authorList>
            <person name="Yoshida I."/>
            <person name="Hosoyama A."/>
            <person name="Tsuchikane K."/>
            <person name="Katsumata H."/>
            <person name="Yamazaki S."/>
            <person name="Fujita N."/>
        </authorList>
    </citation>
    <scope>NUCLEOTIDE SEQUENCE [LARGE SCALE GENOMIC DNA]</scope>
    <source>
        <strain evidence="2 3">NBRC 100414</strain>
    </source>
</reference>
<feature type="region of interest" description="Disordered" evidence="1">
    <location>
        <begin position="34"/>
        <end position="61"/>
    </location>
</feature>
<dbReference type="EMBL" id="BAFC01000018">
    <property type="protein sequence ID" value="GAB37621.1"/>
    <property type="molecule type" value="Genomic_DNA"/>
</dbReference>
<dbReference type="Proteomes" id="UP000005845">
    <property type="component" value="Unassembled WGS sequence"/>
</dbReference>
<evidence type="ECO:0000256" key="1">
    <source>
        <dbReference type="SAM" id="MobiDB-lite"/>
    </source>
</evidence>
<feature type="non-terminal residue" evidence="2">
    <location>
        <position position="1"/>
    </location>
</feature>
<comment type="caution">
    <text evidence="2">The sequence shown here is derived from an EMBL/GenBank/DDBJ whole genome shotgun (WGS) entry which is preliminary data.</text>
</comment>
<accession>H5TVW3</accession>
<evidence type="ECO:0000313" key="3">
    <source>
        <dbReference type="Proteomes" id="UP000005845"/>
    </source>
</evidence>
<gene>
    <name evidence="2" type="ORF">GOSPT_018_00010</name>
</gene>
<organism evidence="2 3">
    <name type="scientific">Gordonia sputi NBRC 100414</name>
    <dbReference type="NCBI Taxonomy" id="1089453"/>
    <lineage>
        <taxon>Bacteria</taxon>
        <taxon>Bacillati</taxon>
        <taxon>Actinomycetota</taxon>
        <taxon>Actinomycetes</taxon>
        <taxon>Mycobacteriales</taxon>
        <taxon>Gordoniaceae</taxon>
        <taxon>Gordonia</taxon>
    </lineage>
</organism>
<feature type="compositionally biased region" description="Acidic residues" evidence="1">
    <location>
        <begin position="40"/>
        <end position="61"/>
    </location>
</feature>
<evidence type="ECO:0000313" key="2">
    <source>
        <dbReference type="EMBL" id="GAB37621.1"/>
    </source>
</evidence>
<proteinExistence type="predicted"/>
<name>H5TVW3_9ACTN</name>
<sequence>AHARGGGSCCNGGWVDVARDAIDEQGVLRRQFRSLPLGPEWDDDDGVPDGENDAGPDFDWDEVPGALTGDEDVALLWRPDLDGIDDPGGETNSFLRMGDYRPGAWHVRFDRYGDGPNPASTIY</sequence>
<protein>
    <submittedName>
        <fullName evidence="2">Uncharacterized protein</fullName>
    </submittedName>
</protein>
<keyword evidence="3" id="KW-1185">Reference proteome</keyword>
<dbReference type="AlphaFoldDB" id="H5TVW3"/>